<comment type="caution">
    <text evidence="1">The sequence shown here is derived from an EMBL/GenBank/DDBJ whole genome shotgun (WGS) entry which is preliminary data.</text>
</comment>
<keyword evidence="2" id="KW-1185">Reference proteome</keyword>
<dbReference type="Pfam" id="PF07173">
    <property type="entry name" value="GRDP-like"/>
    <property type="match status" value="1"/>
</dbReference>
<evidence type="ECO:0000313" key="2">
    <source>
        <dbReference type="Proteomes" id="UP000807353"/>
    </source>
</evidence>
<name>A0A9P5XYR8_9AGAR</name>
<proteinExistence type="predicted"/>
<reference evidence="1" key="1">
    <citation type="submission" date="2020-11" db="EMBL/GenBank/DDBJ databases">
        <authorList>
            <consortium name="DOE Joint Genome Institute"/>
            <person name="Ahrendt S."/>
            <person name="Riley R."/>
            <person name="Andreopoulos W."/>
            <person name="Labutti K."/>
            <person name="Pangilinan J."/>
            <person name="Ruiz-Duenas F.J."/>
            <person name="Barrasa J.M."/>
            <person name="Sanchez-Garcia M."/>
            <person name="Camarero S."/>
            <person name="Miyauchi S."/>
            <person name="Serrano A."/>
            <person name="Linde D."/>
            <person name="Babiker R."/>
            <person name="Drula E."/>
            <person name="Ayuso-Fernandez I."/>
            <person name="Pacheco R."/>
            <person name="Padilla G."/>
            <person name="Ferreira P."/>
            <person name="Barriuso J."/>
            <person name="Kellner H."/>
            <person name="Castanera R."/>
            <person name="Alfaro M."/>
            <person name="Ramirez L."/>
            <person name="Pisabarro A.G."/>
            <person name="Kuo A."/>
            <person name="Tritt A."/>
            <person name="Lipzen A."/>
            <person name="He G."/>
            <person name="Yan M."/>
            <person name="Ng V."/>
            <person name="Cullen D."/>
            <person name="Martin F."/>
            <person name="Rosso M.-N."/>
            <person name="Henrissat B."/>
            <person name="Hibbett D."/>
            <person name="Martinez A.T."/>
            <person name="Grigoriev I.V."/>
        </authorList>
    </citation>
    <scope>NUCLEOTIDE SEQUENCE</scope>
    <source>
        <strain evidence="1">CBS 247.69</strain>
    </source>
</reference>
<dbReference type="PANTHER" id="PTHR34365">
    <property type="entry name" value="ENOLASE (DUF1399)"/>
    <property type="match status" value="1"/>
</dbReference>
<accession>A0A9P5XYR8</accession>
<dbReference type="EMBL" id="MU150321">
    <property type="protein sequence ID" value="KAF9459225.1"/>
    <property type="molecule type" value="Genomic_DNA"/>
</dbReference>
<evidence type="ECO:0000313" key="1">
    <source>
        <dbReference type="EMBL" id="KAF9459225.1"/>
    </source>
</evidence>
<dbReference type="PANTHER" id="PTHR34365:SF7">
    <property type="entry name" value="GLYCINE-RICH DOMAIN-CONTAINING PROTEIN 1"/>
    <property type="match status" value="1"/>
</dbReference>
<dbReference type="Proteomes" id="UP000807353">
    <property type="component" value="Unassembled WGS sequence"/>
</dbReference>
<dbReference type="InterPro" id="IPR009836">
    <property type="entry name" value="GRDP-like"/>
</dbReference>
<sequence length="604" mass="68209">MKYPYKVHEKVSLGYEFPSTFQIGSKHTGGSLVSTKQLRGHLALLRAFAQLREQVDKLHERPGAILSRIPKGIGKRWAWFSGLAVERFTAWCLAISLDDICEKLVEDMLPPLDVMMVWHTYMLNPGWYTEDLQRLPSLGVLQEAGKKFSELLPELIDILASKASTTRVEAWTLKTGRVFDPLEDAIAQEYKIVLCPICRDSIQAPLMTNDGQGYLQDNFVIRCPQPSCVNQAIISRAVLAARKLAEDLVRDDGTMRTYLAGTLHSSDSELDTDHVKGIKDRILSILGFARPQGSTEEQWIVSILKESMYFLQKVKWDTFPPDDNRLISRVSSAYVDDRMFSVELTGAVTRQGLFVKKINDIWWAQFSEKEESTIALQHAVARYHAFLNLMALSPTAFFVPTLDIDLVWHTHQLLASKYNRDCMEYVGRFVDHEDKVDPNSLVSSFDDTCRAWKNIYGIQYGYCGCILPGETLKDKLSHFLGNHTETPAHLIPIEREDILDATHGSDHNAVYPVGGGPTGVANRKFDKRLKHHEKLRRRGKLDVYLAERSRGHNQAFLVPVWMYAQQGPVVTGCVARGGSDIKPTLVGRRAVVSSVVITLNFVNY</sequence>
<organism evidence="1 2">
    <name type="scientific">Collybia nuda</name>
    <dbReference type="NCBI Taxonomy" id="64659"/>
    <lineage>
        <taxon>Eukaryota</taxon>
        <taxon>Fungi</taxon>
        <taxon>Dikarya</taxon>
        <taxon>Basidiomycota</taxon>
        <taxon>Agaricomycotina</taxon>
        <taxon>Agaricomycetes</taxon>
        <taxon>Agaricomycetidae</taxon>
        <taxon>Agaricales</taxon>
        <taxon>Tricholomatineae</taxon>
        <taxon>Clitocybaceae</taxon>
        <taxon>Collybia</taxon>
    </lineage>
</organism>
<dbReference type="AlphaFoldDB" id="A0A9P5XYR8"/>
<protein>
    <submittedName>
        <fullName evidence="1">Uncharacterized protein</fullName>
    </submittedName>
</protein>
<dbReference type="OrthoDB" id="2684236at2759"/>
<gene>
    <name evidence="1" type="ORF">BDZ94DRAFT_1055303</name>
</gene>